<protein>
    <submittedName>
        <fullName evidence="2">Transposase</fullName>
    </submittedName>
</protein>
<dbReference type="Gene3D" id="1.10.10.60">
    <property type="entry name" value="Homeodomain-like"/>
    <property type="match status" value="1"/>
</dbReference>
<gene>
    <name evidence="2" type="ORF">MDOR_11880</name>
</gene>
<dbReference type="GO" id="GO:0004803">
    <property type="term" value="F:transposase activity"/>
    <property type="evidence" value="ECO:0007669"/>
    <property type="project" value="InterPro"/>
</dbReference>
<accession>A0A7I7VP67</accession>
<proteinExistence type="predicted"/>
<evidence type="ECO:0000256" key="1">
    <source>
        <dbReference type="SAM" id="Coils"/>
    </source>
</evidence>
<dbReference type="InterPro" id="IPR002514">
    <property type="entry name" value="Transposase_8"/>
</dbReference>
<dbReference type="SUPFAM" id="SSF46689">
    <property type="entry name" value="Homeodomain-like"/>
    <property type="match status" value="1"/>
</dbReference>
<dbReference type="InterPro" id="IPR051839">
    <property type="entry name" value="RD_transcriptional_regulator"/>
</dbReference>
<organism evidence="2 3">
    <name type="scientific">Mycolicibacterium doricum</name>
    <dbReference type="NCBI Taxonomy" id="126673"/>
    <lineage>
        <taxon>Bacteria</taxon>
        <taxon>Bacillati</taxon>
        <taxon>Actinomycetota</taxon>
        <taxon>Actinomycetes</taxon>
        <taxon>Mycobacteriales</taxon>
        <taxon>Mycobacteriaceae</taxon>
        <taxon>Mycolicibacterium</taxon>
    </lineage>
</organism>
<dbReference type="Pfam" id="PF01527">
    <property type="entry name" value="HTH_Tnp_1"/>
    <property type="match status" value="1"/>
</dbReference>
<reference evidence="2 3" key="1">
    <citation type="journal article" date="2019" name="Emerg. Microbes Infect.">
        <title>Comprehensive subspecies identification of 175 nontuberculous mycobacteria species based on 7547 genomic profiles.</title>
        <authorList>
            <person name="Matsumoto Y."/>
            <person name="Kinjo T."/>
            <person name="Motooka D."/>
            <person name="Nabeya D."/>
            <person name="Jung N."/>
            <person name="Uechi K."/>
            <person name="Horii T."/>
            <person name="Iida T."/>
            <person name="Fujita J."/>
            <person name="Nakamura S."/>
        </authorList>
    </citation>
    <scope>NUCLEOTIDE SEQUENCE [LARGE SCALE GENOMIC DNA]</scope>
    <source>
        <strain evidence="2 3">JCM 12405</strain>
    </source>
</reference>
<evidence type="ECO:0000313" key="3">
    <source>
        <dbReference type="Proteomes" id="UP000467201"/>
    </source>
</evidence>
<keyword evidence="1" id="KW-0175">Coiled coil</keyword>
<dbReference type="InterPro" id="IPR009057">
    <property type="entry name" value="Homeodomain-like_sf"/>
</dbReference>
<dbReference type="GO" id="GO:0006313">
    <property type="term" value="P:DNA transposition"/>
    <property type="evidence" value="ECO:0007669"/>
    <property type="project" value="InterPro"/>
</dbReference>
<dbReference type="GO" id="GO:0003677">
    <property type="term" value="F:DNA binding"/>
    <property type="evidence" value="ECO:0007669"/>
    <property type="project" value="InterPro"/>
</dbReference>
<dbReference type="EMBL" id="AP022605">
    <property type="protein sequence ID" value="BBZ07019.1"/>
    <property type="molecule type" value="Genomic_DNA"/>
</dbReference>
<evidence type="ECO:0000313" key="2">
    <source>
        <dbReference type="EMBL" id="BBZ07019.1"/>
    </source>
</evidence>
<dbReference type="KEGG" id="mdr:MDOR_11880"/>
<dbReference type="AlphaFoldDB" id="A0A7I7VP67"/>
<sequence>MAKKYQKFSPEFREEVVKLVVEGQQPIAKVAREHGLSETTVGNWVRKYRESAPGTSRRCNCQNARLRELERENREMAMELAFLKKAAAYFAREQR</sequence>
<dbReference type="Proteomes" id="UP000467201">
    <property type="component" value="Chromosome"/>
</dbReference>
<name>A0A7I7VP67_9MYCO</name>
<dbReference type="PANTHER" id="PTHR33215">
    <property type="entry name" value="PROTEIN DISTAL ANTENNA"/>
    <property type="match status" value="1"/>
</dbReference>
<dbReference type="PANTHER" id="PTHR33215:SF13">
    <property type="entry name" value="PROTEIN DISTAL ANTENNA"/>
    <property type="match status" value="1"/>
</dbReference>
<feature type="coiled-coil region" evidence="1">
    <location>
        <begin position="59"/>
        <end position="86"/>
    </location>
</feature>